<evidence type="ECO:0000256" key="6">
    <source>
        <dbReference type="ARBA" id="ARBA00023125"/>
    </source>
</evidence>
<feature type="modified residue" description="4-aspartylphosphate" evidence="11">
    <location>
        <position position="54"/>
    </location>
</feature>
<dbReference type="Pfam" id="PF00072">
    <property type="entry name" value="Response_reg"/>
    <property type="match status" value="1"/>
</dbReference>
<evidence type="ECO:0000256" key="4">
    <source>
        <dbReference type="ARBA" id="ARBA00023012"/>
    </source>
</evidence>
<evidence type="ECO:0000256" key="9">
    <source>
        <dbReference type="ARBA" id="ARBA00024867"/>
    </source>
</evidence>
<keyword evidence="5 10" id="KW-0805">Transcription regulation</keyword>
<reference evidence="13 14" key="1">
    <citation type="submission" date="2021-03" db="EMBL/GenBank/DDBJ databases">
        <title>Genomic Encyclopedia of Type Strains, Phase IV (KMG-IV): sequencing the most valuable type-strain genomes for metagenomic binning, comparative biology and taxonomic classification.</title>
        <authorList>
            <person name="Goeker M."/>
        </authorList>
    </citation>
    <scope>NUCLEOTIDE SEQUENCE [LARGE SCALE GENOMIC DNA]</scope>
    <source>
        <strain evidence="13 14">DSM 3984</strain>
    </source>
</reference>
<evidence type="ECO:0000313" key="14">
    <source>
        <dbReference type="Proteomes" id="UP000783390"/>
    </source>
</evidence>
<evidence type="ECO:0000313" key="13">
    <source>
        <dbReference type="EMBL" id="MBP1889396.1"/>
    </source>
</evidence>
<dbReference type="PANTHER" id="PTHR45526">
    <property type="entry name" value="TRANSCRIPTIONAL REGULATORY PROTEIN DPIA"/>
    <property type="match status" value="1"/>
</dbReference>
<name>A0ABS4EZI2_9CLOT</name>
<gene>
    <name evidence="13" type="ORF">J2Z53_000977</name>
</gene>
<dbReference type="InterPro" id="IPR051271">
    <property type="entry name" value="2C-system_Tx_regulators"/>
</dbReference>
<evidence type="ECO:0000256" key="3">
    <source>
        <dbReference type="ARBA" id="ARBA00022553"/>
    </source>
</evidence>
<evidence type="ECO:0000259" key="12">
    <source>
        <dbReference type="PROSITE" id="PS50110"/>
    </source>
</evidence>
<comment type="function">
    <text evidence="9">May play the central regulatory role in sporulation. It may be an element of the effector pathway responsible for the activation of sporulation genes in response to nutritional stress. Spo0A may act in concert with spo0H (a sigma factor) to control the expression of some genes that are critical to the sporulation process.</text>
</comment>
<organism evidence="13 14">
    <name type="scientific">Clostridium moniliforme</name>
    <dbReference type="NCBI Taxonomy" id="39489"/>
    <lineage>
        <taxon>Bacteria</taxon>
        <taxon>Bacillati</taxon>
        <taxon>Bacillota</taxon>
        <taxon>Clostridia</taxon>
        <taxon>Eubacteriales</taxon>
        <taxon>Clostridiaceae</taxon>
        <taxon>Clostridium</taxon>
    </lineage>
</organism>
<dbReference type="Proteomes" id="UP000783390">
    <property type="component" value="Unassembled WGS sequence"/>
</dbReference>
<dbReference type="PIRSF" id="PIRSF006171">
    <property type="entry name" value="RR_citrat_malat"/>
    <property type="match status" value="1"/>
</dbReference>
<dbReference type="SUPFAM" id="SSF52172">
    <property type="entry name" value="CheY-like"/>
    <property type="match status" value="1"/>
</dbReference>
<dbReference type="PANTHER" id="PTHR45526:SF1">
    <property type="entry name" value="TRANSCRIPTIONAL REGULATORY PROTEIN DCUR-RELATED"/>
    <property type="match status" value="1"/>
</dbReference>
<dbReference type="PROSITE" id="PS50110">
    <property type="entry name" value="RESPONSE_REGULATORY"/>
    <property type="match status" value="1"/>
</dbReference>
<dbReference type="SMART" id="SM00448">
    <property type="entry name" value="REC"/>
    <property type="match status" value="1"/>
</dbReference>
<evidence type="ECO:0000256" key="11">
    <source>
        <dbReference type="PROSITE-ProRule" id="PRU00169"/>
    </source>
</evidence>
<protein>
    <recommendedName>
        <fullName evidence="10">Transcriptional regulatory protein</fullName>
    </recommendedName>
</protein>
<dbReference type="Gene3D" id="3.40.50.2300">
    <property type="match status" value="1"/>
</dbReference>
<keyword evidence="8 10" id="KW-0804">Transcription</keyword>
<keyword evidence="3 11" id="KW-0597">Phosphoprotein</keyword>
<sequence>MKKVVIVEDDPMVALINKKYVEMIDGFKVIGTVSNKEDLIKILNENDVSLILMDVYLPKENGIQILRYIRNMGILTEVIMMTAADNSEEIKTAFAYGVIDYLIKPFEFDRFKKAIDKYNKKRKLLGEDKLDQSTVDRIYNDTNSNDDKINELPKGINRNTLNKIYDVIKSDNKEFWTIRQISNLTGVSNVTIKKYIDYLESIDEAIVTIDYGNIGRPEYKYTFKQK</sequence>
<keyword evidence="14" id="KW-1185">Reference proteome</keyword>
<evidence type="ECO:0000256" key="10">
    <source>
        <dbReference type="PIRNR" id="PIRNR006171"/>
    </source>
</evidence>
<proteinExistence type="predicted"/>
<accession>A0ABS4EZI2</accession>
<comment type="caution">
    <text evidence="13">The sequence shown here is derived from an EMBL/GenBank/DDBJ whole genome shotgun (WGS) entry which is preliminary data.</text>
</comment>
<dbReference type="InterPro" id="IPR024187">
    <property type="entry name" value="Sig_transdc_resp-reg_cit/mal"/>
</dbReference>
<evidence type="ECO:0000256" key="2">
    <source>
        <dbReference type="ARBA" id="ARBA00022490"/>
    </source>
</evidence>
<keyword evidence="6 10" id="KW-0238">DNA-binding</keyword>
<feature type="domain" description="Response regulatory" evidence="12">
    <location>
        <begin position="3"/>
        <end position="119"/>
    </location>
</feature>
<comment type="subcellular location">
    <subcellularLocation>
        <location evidence="1 10">Cytoplasm</location>
    </subcellularLocation>
</comment>
<dbReference type="RefSeq" id="WP_209796095.1">
    <property type="nucleotide sequence ID" value="NZ_JAGGJZ010000002.1"/>
</dbReference>
<keyword evidence="7 10" id="KW-0010">Activator</keyword>
<evidence type="ECO:0000256" key="1">
    <source>
        <dbReference type="ARBA" id="ARBA00004496"/>
    </source>
</evidence>
<dbReference type="InterPro" id="IPR011006">
    <property type="entry name" value="CheY-like_superfamily"/>
</dbReference>
<keyword evidence="2 10" id="KW-0963">Cytoplasm</keyword>
<evidence type="ECO:0000256" key="8">
    <source>
        <dbReference type="ARBA" id="ARBA00023163"/>
    </source>
</evidence>
<evidence type="ECO:0000256" key="7">
    <source>
        <dbReference type="ARBA" id="ARBA00023159"/>
    </source>
</evidence>
<dbReference type="EMBL" id="JAGGJZ010000002">
    <property type="protein sequence ID" value="MBP1889396.1"/>
    <property type="molecule type" value="Genomic_DNA"/>
</dbReference>
<dbReference type="InterPro" id="IPR001789">
    <property type="entry name" value="Sig_transdc_resp-reg_receiver"/>
</dbReference>
<keyword evidence="4 10" id="KW-0902">Two-component regulatory system</keyword>
<evidence type="ECO:0000256" key="5">
    <source>
        <dbReference type="ARBA" id="ARBA00023015"/>
    </source>
</evidence>